<reference evidence="2 3" key="1">
    <citation type="submission" date="2024-09" db="EMBL/GenBank/DDBJ databases">
        <title>The Natural Products Discovery Center: Release of the First 8490 Sequenced Strains for Exploring Actinobacteria Biosynthetic Diversity.</title>
        <authorList>
            <person name="Kalkreuter E."/>
            <person name="Kautsar S.A."/>
            <person name="Yang D."/>
            <person name="Bader C.D."/>
            <person name="Teijaro C.N."/>
            <person name="Fluegel L."/>
            <person name="Davis C.M."/>
            <person name="Simpson J.R."/>
            <person name="Lauterbach L."/>
            <person name="Steele A.D."/>
            <person name="Gui C."/>
            <person name="Meng S."/>
            <person name="Li G."/>
            <person name="Viehrig K."/>
            <person name="Ye F."/>
            <person name="Su P."/>
            <person name="Kiefer A.F."/>
            <person name="Nichols A."/>
            <person name="Cepeda A.J."/>
            <person name="Yan W."/>
            <person name="Fan B."/>
            <person name="Jiang Y."/>
            <person name="Adhikari A."/>
            <person name="Zheng C.-J."/>
            <person name="Schuster L."/>
            <person name="Cowan T.M."/>
            <person name="Smanski M.J."/>
            <person name="Chevrette M.G."/>
            <person name="De Carvalho L.P.S."/>
            <person name="Shen B."/>
        </authorList>
    </citation>
    <scope>NUCLEOTIDE SEQUENCE [LARGE SCALE GENOMIC DNA]</scope>
    <source>
        <strain evidence="2 3">NPDC058428</strain>
    </source>
</reference>
<dbReference type="PANTHER" id="PTHR43433">
    <property type="entry name" value="HYDROLASE, ALPHA/BETA FOLD FAMILY PROTEIN"/>
    <property type="match status" value="1"/>
</dbReference>
<proteinExistence type="predicted"/>
<keyword evidence="2" id="KW-0378">Hydrolase</keyword>
<dbReference type="PANTHER" id="PTHR43433:SF5">
    <property type="entry name" value="AB HYDROLASE-1 DOMAIN-CONTAINING PROTEIN"/>
    <property type="match status" value="1"/>
</dbReference>
<dbReference type="EMBL" id="JBHXKZ010000002">
    <property type="protein sequence ID" value="MFD4821788.1"/>
    <property type="molecule type" value="Genomic_DNA"/>
</dbReference>
<dbReference type="Pfam" id="PF00561">
    <property type="entry name" value="Abhydrolase_1"/>
    <property type="match status" value="1"/>
</dbReference>
<accession>A0ABW6EUB9</accession>
<dbReference type="RefSeq" id="WP_382770240.1">
    <property type="nucleotide sequence ID" value="NZ_JBHXKZ010000002.1"/>
</dbReference>
<evidence type="ECO:0000313" key="3">
    <source>
        <dbReference type="Proteomes" id="UP001598352"/>
    </source>
</evidence>
<evidence type="ECO:0000259" key="1">
    <source>
        <dbReference type="Pfam" id="PF00561"/>
    </source>
</evidence>
<sequence length="288" mass="30416">METYTLTTAGADLVYDVRGPLPTADGRPPLFLIGHPMDASGFVALAARFPDRTVVTYDPRGLGRSTRADGRVDYTPEMLADDVHAVITKLGAGPVEMFASSGGAVTALALVARHPGDVTALVAHEPPLITITPDGPAAVRARAGVRDAYEKRGWGAGMAAFVAMTSWEGEFTDAYFAQPAPDPAAFGMPTEDDGSRDDPLLSDRSWAVSDHRPDVDAINAAPTRVVIAVGEESRTVQTGRTSDAAAELLGQRVTVFPSHHGGFLDGEFGYPGKPDEFAARLREVLDAS</sequence>
<gene>
    <name evidence="2" type="ORF">ACFWOQ_04355</name>
</gene>
<protein>
    <submittedName>
        <fullName evidence="2">Alpha/beta fold hydrolase</fullName>
    </submittedName>
</protein>
<dbReference type="InterPro" id="IPR050471">
    <property type="entry name" value="AB_hydrolase"/>
</dbReference>
<organism evidence="2 3">
    <name type="scientific">Streptomyces rubiginosohelvolus</name>
    <dbReference type="NCBI Taxonomy" id="67362"/>
    <lineage>
        <taxon>Bacteria</taxon>
        <taxon>Bacillati</taxon>
        <taxon>Actinomycetota</taxon>
        <taxon>Actinomycetes</taxon>
        <taxon>Kitasatosporales</taxon>
        <taxon>Streptomycetaceae</taxon>
        <taxon>Streptomyces</taxon>
    </lineage>
</organism>
<comment type="caution">
    <text evidence="2">The sequence shown here is derived from an EMBL/GenBank/DDBJ whole genome shotgun (WGS) entry which is preliminary data.</text>
</comment>
<dbReference type="SUPFAM" id="SSF53474">
    <property type="entry name" value="alpha/beta-Hydrolases"/>
    <property type="match status" value="1"/>
</dbReference>
<evidence type="ECO:0000313" key="2">
    <source>
        <dbReference type="EMBL" id="MFD4821788.1"/>
    </source>
</evidence>
<dbReference type="InterPro" id="IPR000073">
    <property type="entry name" value="AB_hydrolase_1"/>
</dbReference>
<name>A0ABW6EUB9_9ACTN</name>
<dbReference type="Gene3D" id="3.40.50.1820">
    <property type="entry name" value="alpha/beta hydrolase"/>
    <property type="match status" value="1"/>
</dbReference>
<keyword evidence="3" id="KW-1185">Reference proteome</keyword>
<dbReference type="GO" id="GO:0016787">
    <property type="term" value="F:hydrolase activity"/>
    <property type="evidence" value="ECO:0007669"/>
    <property type="project" value="UniProtKB-KW"/>
</dbReference>
<dbReference type="InterPro" id="IPR029058">
    <property type="entry name" value="AB_hydrolase_fold"/>
</dbReference>
<dbReference type="Proteomes" id="UP001598352">
    <property type="component" value="Unassembled WGS sequence"/>
</dbReference>
<feature type="domain" description="AB hydrolase-1" evidence="1">
    <location>
        <begin position="45"/>
        <end position="129"/>
    </location>
</feature>